<keyword evidence="3" id="KW-0238">DNA-binding</keyword>
<keyword evidence="5" id="KW-0539">Nucleus</keyword>
<evidence type="ECO:0000256" key="3">
    <source>
        <dbReference type="ARBA" id="ARBA00023125"/>
    </source>
</evidence>
<keyword evidence="2" id="KW-0805">Transcription regulation</keyword>
<feature type="region of interest" description="Disordered" evidence="6">
    <location>
        <begin position="152"/>
        <end position="173"/>
    </location>
</feature>
<dbReference type="Proteomes" id="UP001154282">
    <property type="component" value="Unassembled WGS sequence"/>
</dbReference>
<evidence type="ECO:0000259" key="7">
    <source>
        <dbReference type="PROSITE" id="PS50863"/>
    </source>
</evidence>
<dbReference type="PROSITE" id="PS50863">
    <property type="entry name" value="B3"/>
    <property type="match status" value="2"/>
</dbReference>
<comment type="subcellular location">
    <subcellularLocation>
        <location evidence="1">Nucleus</location>
    </subcellularLocation>
</comment>
<dbReference type="GO" id="GO:0003677">
    <property type="term" value="F:DNA binding"/>
    <property type="evidence" value="ECO:0007669"/>
    <property type="project" value="UniProtKB-KW"/>
</dbReference>
<keyword evidence="9" id="KW-1185">Reference proteome</keyword>
<evidence type="ECO:0000313" key="8">
    <source>
        <dbReference type="EMBL" id="CAI0430759.1"/>
    </source>
</evidence>
<accession>A0AAV0LAG0</accession>
<dbReference type="GO" id="GO:0005634">
    <property type="term" value="C:nucleus"/>
    <property type="evidence" value="ECO:0007669"/>
    <property type="project" value="UniProtKB-SubCell"/>
</dbReference>
<dbReference type="SMART" id="SM01019">
    <property type="entry name" value="B3"/>
    <property type="match status" value="2"/>
</dbReference>
<dbReference type="EMBL" id="CAMGYJ010000006">
    <property type="protein sequence ID" value="CAI0430759.1"/>
    <property type="molecule type" value="Genomic_DNA"/>
</dbReference>
<proteinExistence type="predicted"/>
<comment type="caution">
    <text evidence="8">The sequence shown here is derived from an EMBL/GenBank/DDBJ whole genome shotgun (WGS) entry which is preliminary data.</text>
</comment>
<organism evidence="8 9">
    <name type="scientific">Linum tenue</name>
    <dbReference type="NCBI Taxonomy" id="586396"/>
    <lineage>
        <taxon>Eukaryota</taxon>
        <taxon>Viridiplantae</taxon>
        <taxon>Streptophyta</taxon>
        <taxon>Embryophyta</taxon>
        <taxon>Tracheophyta</taxon>
        <taxon>Spermatophyta</taxon>
        <taxon>Magnoliopsida</taxon>
        <taxon>eudicotyledons</taxon>
        <taxon>Gunneridae</taxon>
        <taxon>Pentapetalae</taxon>
        <taxon>rosids</taxon>
        <taxon>fabids</taxon>
        <taxon>Malpighiales</taxon>
        <taxon>Linaceae</taxon>
        <taxon>Linum</taxon>
    </lineage>
</organism>
<reference evidence="8" key="1">
    <citation type="submission" date="2022-08" db="EMBL/GenBank/DDBJ databases">
        <authorList>
            <person name="Gutierrez-Valencia J."/>
        </authorList>
    </citation>
    <scope>NUCLEOTIDE SEQUENCE</scope>
</reference>
<evidence type="ECO:0000256" key="4">
    <source>
        <dbReference type="ARBA" id="ARBA00023163"/>
    </source>
</evidence>
<protein>
    <recommendedName>
        <fullName evidence="7">TF-B3 domain-containing protein</fullName>
    </recommendedName>
</protein>
<gene>
    <name evidence="8" type="ORF">LITE_LOCUS22748</name>
</gene>
<keyword evidence="4" id="KW-0804">Transcription</keyword>
<evidence type="ECO:0000256" key="6">
    <source>
        <dbReference type="SAM" id="MobiDB-lite"/>
    </source>
</evidence>
<feature type="domain" description="TF-B3" evidence="7">
    <location>
        <begin position="11"/>
        <end position="104"/>
    </location>
</feature>
<name>A0AAV0LAG0_9ROSI</name>
<dbReference type="InterPro" id="IPR003340">
    <property type="entry name" value="B3_DNA-bd"/>
</dbReference>
<evidence type="ECO:0000256" key="5">
    <source>
        <dbReference type="ARBA" id="ARBA00023242"/>
    </source>
</evidence>
<feature type="compositionally biased region" description="Basic residues" evidence="6">
    <location>
        <begin position="162"/>
        <end position="172"/>
    </location>
</feature>
<dbReference type="PANTHER" id="PTHR31920:SF108">
    <property type="entry name" value="B3 DOMAIN-CONTAINING TRANSCRIPTION FACTOR VRN1-LIKE"/>
    <property type="match status" value="1"/>
</dbReference>
<dbReference type="Pfam" id="PF02362">
    <property type="entry name" value="B3"/>
    <property type="match status" value="2"/>
</dbReference>
<dbReference type="Gene3D" id="2.40.330.10">
    <property type="entry name" value="DNA-binding pseudobarrel domain"/>
    <property type="match status" value="2"/>
</dbReference>
<dbReference type="SUPFAM" id="SSF101936">
    <property type="entry name" value="DNA-binding pseudobarrel domain"/>
    <property type="match status" value="2"/>
</dbReference>
<evidence type="ECO:0000313" key="9">
    <source>
        <dbReference type="Proteomes" id="UP001154282"/>
    </source>
</evidence>
<evidence type="ECO:0000256" key="1">
    <source>
        <dbReference type="ARBA" id="ARBA00004123"/>
    </source>
</evidence>
<evidence type="ECO:0000256" key="2">
    <source>
        <dbReference type="ARBA" id="ARBA00023015"/>
    </source>
</evidence>
<sequence>MASFADSHGTRFFKIILQGTLRDKKLLIPGRFVENCGEGLLDSAILKVPSGLSWTVDLVSDRIGVWFGNGWQDFAEFHSLKYGHFLIFEYKGCSSFYVVICDRTATEIVYPITRTASNPQPADKVLKLFPEPVVEVIENFCGGVDVPQRNKCKPPMEVSQPRGKKKKMKRGSATRNGNVKMVSCIEQSAAGHHSSAQGLGGNSMELGREEKESGDEIAPEESPLVEERMPLTAFTSPHPCFEARMTSHGLKRWELQYVPRSFSVRHIGEDEKSVKLQIADKTWRVGLNSYPSEKALHLCKGWRVFTEENSLKPGDICIFECIQRWTNVLLKVTIIRES</sequence>
<dbReference type="PANTHER" id="PTHR31920">
    <property type="entry name" value="B3 DOMAIN-CONTAINING"/>
    <property type="match status" value="1"/>
</dbReference>
<dbReference type="AlphaFoldDB" id="A0AAV0LAG0"/>
<dbReference type="CDD" id="cd10017">
    <property type="entry name" value="B3_DNA"/>
    <property type="match status" value="2"/>
</dbReference>
<feature type="region of interest" description="Disordered" evidence="6">
    <location>
        <begin position="190"/>
        <end position="226"/>
    </location>
</feature>
<dbReference type="InterPro" id="IPR050655">
    <property type="entry name" value="Plant_B3_domain"/>
</dbReference>
<feature type="domain" description="TF-B3" evidence="7">
    <location>
        <begin position="241"/>
        <end position="338"/>
    </location>
</feature>
<dbReference type="InterPro" id="IPR015300">
    <property type="entry name" value="DNA-bd_pseudobarrel_sf"/>
</dbReference>